<dbReference type="EMBL" id="CP029159">
    <property type="protein sequence ID" value="QKM67898.1"/>
    <property type="molecule type" value="Genomic_DNA"/>
</dbReference>
<accession>I2N4V4</accession>
<dbReference type="SUPFAM" id="SSF55874">
    <property type="entry name" value="ATPase domain of HSP90 chaperone/DNA topoisomerase II/histidine kinase"/>
    <property type="match status" value="1"/>
</dbReference>
<dbReference type="InterPro" id="IPR050267">
    <property type="entry name" value="Anti-sigma-factor_SerPK"/>
</dbReference>
<organism evidence="1 2">
    <name type="scientific">Streptomyces tsukubensis (strain DSM 42081 / NBRC 108919 / NRRL 18488 / 9993)</name>
    <dbReference type="NCBI Taxonomy" id="1114943"/>
    <lineage>
        <taxon>Bacteria</taxon>
        <taxon>Bacillati</taxon>
        <taxon>Actinomycetota</taxon>
        <taxon>Actinomycetes</taxon>
        <taxon>Kitasatosporales</taxon>
        <taxon>Streptomycetaceae</taxon>
        <taxon>Streptomyces</taxon>
    </lineage>
</organism>
<dbReference type="InterPro" id="IPR036890">
    <property type="entry name" value="HATPase_C_sf"/>
</dbReference>
<dbReference type="PANTHER" id="PTHR35526">
    <property type="entry name" value="ANTI-SIGMA-F FACTOR RSBW-RELATED"/>
    <property type="match status" value="1"/>
</dbReference>
<evidence type="ECO:0000313" key="2">
    <source>
        <dbReference type="Proteomes" id="UP000005940"/>
    </source>
</evidence>
<proteinExistence type="predicted"/>
<keyword evidence="1" id="KW-0067">ATP-binding</keyword>
<name>I2N4V4_STRT9</name>
<protein>
    <submittedName>
        <fullName evidence="1">ATP-binding protein</fullName>
    </submittedName>
</protein>
<evidence type="ECO:0000313" key="1">
    <source>
        <dbReference type="EMBL" id="QKM67898.1"/>
    </source>
</evidence>
<sequence length="91" mass="10212">MTELVANVVRHTRCHRLTLDVERRGEGTVRIGVADESHALPEERASCEDDVTGRGLRIIGELSHAWGCEKHHWGKIVWADLVASPTTEREC</sequence>
<dbReference type="Gene3D" id="3.30.565.10">
    <property type="entry name" value="Histidine kinase-like ATPase, C-terminal domain"/>
    <property type="match status" value="1"/>
</dbReference>
<keyword evidence="1" id="KW-0547">Nucleotide-binding</keyword>
<dbReference type="Proteomes" id="UP000005940">
    <property type="component" value="Chromosome"/>
</dbReference>
<dbReference type="GO" id="GO:0005524">
    <property type="term" value="F:ATP binding"/>
    <property type="evidence" value="ECO:0007669"/>
    <property type="project" value="UniProtKB-KW"/>
</dbReference>
<gene>
    <name evidence="1" type="ORF">STSU_012655</name>
</gene>
<dbReference type="PANTHER" id="PTHR35526:SF3">
    <property type="entry name" value="ANTI-SIGMA-F FACTOR RSBW"/>
    <property type="match status" value="1"/>
</dbReference>
<keyword evidence="2" id="KW-1185">Reference proteome</keyword>
<dbReference type="AlphaFoldDB" id="I2N4V4"/>
<reference evidence="1 2" key="1">
    <citation type="journal article" date="2012" name="J. Bacteriol.">
        <title>Draft genome of Streptomyces tsukubaensis NRRL 18488, the producer of the clinically important immunosuppressant tacrolimus (FK506).</title>
        <authorList>
            <person name="Barreiro C."/>
            <person name="Prieto C."/>
            <person name="Sola-Landa A."/>
            <person name="Solera E."/>
            <person name="Martinez-Castro M."/>
            <person name="Perez-Redondo R."/>
            <person name="Garcia-Estrada C."/>
            <person name="Aparicio J.F."/>
            <person name="Fernandez-Martinez L.T."/>
            <person name="Santos-Aberturas J."/>
            <person name="Salehi-Najafabadi Z."/>
            <person name="Rodriguez-Garcia A."/>
            <person name="Tauch A."/>
            <person name="Martin J.F."/>
        </authorList>
    </citation>
    <scope>NUCLEOTIDE SEQUENCE [LARGE SCALE GENOMIC DNA]</scope>
    <source>
        <strain evidence="2">DSM 42081 / NBRC 108919 / NRRL 18488 / 9993</strain>
    </source>
</reference>
<dbReference type="CDD" id="cd16936">
    <property type="entry name" value="HATPase_RsbW-like"/>
    <property type="match status" value="1"/>
</dbReference>